<feature type="transmembrane region" description="Helical" evidence="1">
    <location>
        <begin position="224"/>
        <end position="257"/>
    </location>
</feature>
<sequence length="287" mass="29568">MEMSFSGLPARLWLPSLLLALAVPALLWPRARRVGWGLAGAGYGVAALDGRLGAPALAALALAGLITFGWRRLAVAGPAGRVWLPPLAFGLMAPVLLLHRWPGFDNARVLAPTRLTPDALPFSFHFNLDTPLLALTLFAGWAPLRAAAARPGWLAAGLGWGALTAALCLGAGVAAGALGAAPKWPAFGPAWLVAQIGGTVFVEETLFRGGLQAALARRLGPMRGLLLAALVFGLVHAAGGPLLVVLAALAGLGYGLAWQRGGLAAAMLAHLLLNLLHFGLLTYPARA</sequence>
<name>A0A9U5D181_9BURK</name>
<feature type="transmembrane region" description="Helical" evidence="1">
    <location>
        <begin position="82"/>
        <end position="102"/>
    </location>
</feature>
<organism evidence="3 4">
    <name type="scientific">Derxia gummosa DSM 723</name>
    <dbReference type="NCBI Taxonomy" id="1121388"/>
    <lineage>
        <taxon>Bacteria</taxon>
        <taxon>Pseudomonadati</taxon>
        <taxon>Pseudomonadota</taxon>
        <taxon>Betaproteobacteria</taxon>
        <taxon>Burkholderiales</taxon>
        <taxon>Alcaligenaceae</taxon>
        <taxon>Derxia</taxon>
    </lineage>
</organism>
<dbReference type="GO" id="GO:0080120">
    <property type="term" value="P:CAAX-box protein maturation"/>
    <property type="evidence" value="ECO:0007669"/>
    <property type="project" value="UniProtKB-ARBA"/>
</dbReference>
<feature type="transmembrane region" description="Helical" evidence="1">
    <location>
        <begin position="122"/>
        <end position="141"/>
    </location>
</feature>
<evidence type="ECO:0000259" key="2">
    <source>
        <dbReference type="Pfam" id="PF02517"/>
    </source>
</evidence>
<feature type="transmembrane region" description="Helical" evidence="1">
    <location>
        <begin position="153"/>
        <end position="178"/>
    </location>
</feature>
<protein>
    <submittedName>
        <fullName evidence="4">CPBP family intramembrane glutamic endopeptidase</fullName>
        <ecNumber evidence="4">3.4.-.-</ecNumber>
    </submittedName>
</protein>
<dbReference type="InterPro" id="IPR003675">
    <property type="entry name" value="Rce1/LyrA-like_dom"/>
</dbReference>
<reference evidence="4" key="2">
    <citation type="submission" date="2025-08" db="UniProtKB">
        <authorList>
            <consortium name="RefSeq"/>
        </authorList>
    </citation>
    <scope>IDENTIFICATION</scope>
</reference>
<feature type="transmembrane region" description="Helical" evidence="1">
    <location>
        <begin position="263"/>
        <end position="283"/>
    </location>
</feature>
<dbReference type="RefSeq" id="WP_051378802.1">
    <property type="nucleotide sequence ID" value="NZ_AXWS01000014.1"/>
</dbReference>
<reference evidence="4" key="1">
    <citation type="journal article" date="2013" name="Nature">
        <title>Mechanism of farnesylated CAAX protein processing by the intramembrane protease Rce1.</title>
        <authorList>
            <person name="Manolaridis I."/>
            <person name="Kulkarni K."/>
            <person name="Dodd R.B."/>
            <person name="Ogasawara S."/>
            <person name="Zhang Z."/>
            <person name="Bineva G."/>
            <person name="Reilly N.O."/>
            <person name="Hanrahan S.J."/>
            <person name="Thompson A.J."/>
            <person name="Cronin N."/>
            <person name="Iwata S."/>
            <person name="Barford D."/>
        </authorList>
    </citation>
    <scope>NUCLEOTIDE SEQUENCE</scope>
</reference>
<evidence type="ECO:0000313" key="3">
    <source>
        <dbReference type="Proteomes" id="UP000675920"/>
    </source>
</evidence>
<dbReference type="AlphaFoldDB" id="A0A9U5D181"/>
<keyword evidence="1" id="KW-0812">Transmembrane</keyword>
<dbReference type="EC" id="3.4.-.-" evidence="4"/>
<feature type="transmembrane region" description="Helical" evidence="1">
    <location>
        <begin position="51"/>
        <end position="70"/>
    </location>
</feature>
<dbReference type="Pfam" id="PF02517">
    <property type="entry name" value="Rce1-like"/>
    <property type="match status" value="1"/>
</dbReference>
<evidence type="ECO:0000313" key="4">
    <source>
        <dbReference type="RefSeq" id="WP_051378802.1"/>
    </source>
</evidence>
<feature type="transmembrane region" description="Helical" evidence="1">
    <location>
        <begin position="184"/>
        <end position="203"/>
    </location>
</feature>
<evidence type="ECO:0000256" key="1">
    <source>
        <dbReference type="SAM" id="Phobius"/>
    </source>
</evidence>
<feature type="domain" description="CAAX prenyl protease 2/Lysostaphin resistance protein A-like" evidence="2">
    <location>
        <begin position="190"/>
        <end position="276"/>
    </location>
</feature>
<keyword evidence="1" id="KW-1133">Transmembrane helix</keyword>
<keyword evidence="1" id="KW-0472">Membrane</keyword>
<keyword evidence="3" id="KW-1185">Reference proteome</keyword>
<proteinExistence type="predicted"/>
<accession>A0A9U5D181</accession>
<dbReference type="Proteomes" id="UP000675920">
    <property type="component" value="Unplaced"/>
</dbReference>
<dbReference type="GO" id="GO:0004175">
    <property type="term" value="F:endopeptidase activity"/>
    <property type="evidence" value="ECO:0007669"/>
    <property type="project" value="UniProtKB-ARBA"/>
</dbReference>